<dbReference type="Gene3D" id="3.20.20.100">
    <property type="entry name" value="NADP-dependent oxidoreductase domain"/>
    <property type="match status" value="1"/>
</dbReference>
<dbReference type="SUPFAM" id="SSF51430">
    <property type="entry name" value="NAD(P)-linked oxidoreductase"/>
    <property type="match status" value="1"/>
</dbReference>
<accession>A0ABW1VHY4</accession>
<dbReference type="PANTHER" id="PTHR42686">
    <property type="entry name" value="GH17980P-RELATED"/>
    <property type="match status" value="1"/>
</dbReference>
<sequence>MSATTTTLGRSGLTTSRIGLGAWGLANTGSHPAVQVLEEDAVAALVRDAFDLGVTLLDSAEAYDNEEMLGHVIRDLDNAPDELIVSTKFGHGKGFSGAQVRASVERSLTAFGLERIPLFMLHDPRDEDDLAVIHGKDGALPELRRLQDEGLVGSIGIATGTLPPLLAAVESDEWDVIQFPRLYTLLNQSAKTSGLLEKAKERNIGTILTSPFTGNLLGTGVHGVDAPLYSFWAAQPEVVEAVGRMQDAAAAAGLALPEAAMAFALDEPLIDVVVIGVVDAEELRQDVAVQRRAIDREVLDGLAEAGRVDQALIGGPDYVWPFPVERMPAELRAKLGL</sequence>
<reference evidence="3" key="1">
    <citation type="journal article" date="2019" name="Int. J. Syst. Evol. Microbiol.">
        <title>The Global Catalogue of Microorganisms (GCM) 10K type strain sequencing project: providing services to taxonomists for standard genome sequencing and annotation.</title>
        <authorList>
            <consortium name="The Broad Institute Genomics Platform"/>
            <consortium name="The Broad Institute Genome Sequencing Center for Infectious Disease"/>
            <person name="Wu L."/>
            <person name="Ma J."/>
        </authorList>
    </citation>
    <scope>NUCLEOTIDE SEQUENCE [LARGE SCALE GENOMIC DNA]</scope>
    <source>
        <strain evidence="3">CCUG 43304</strain>
    </source>
</reference>
<comment type="caution">
    <text evidence="2">The sequence shown here is derived from an EMBL/GenBank/DDBJ whole genome shotgun (WGS) entry which is preliminary data.</text>
</comment>
<dbReference type="InterPro" id="IPR036812">
    <property type="entry name" value="NAD(P)_OxRdtase_dom_sf"/>
</dbReference>
<feature type="domain" description="NADP-dependent oxidoreductase" evidence="1">
    <location>
        <begin position="17"/>
        <end position="302"/>
    </location>
</feature>
<dbReference type="InterPro" id="IPR020471">
    <property type="entry name" value="AKR"/>
</dbReference>
<dbReference type="Pfam" id="PF00248">
    <property type="entry name" value="Aldo_ket_red"/>
    <property type="match status" value="1"/>
</dbReference>
<gene>
    <name evidence="2" type="ORF">ACFQB0_13370</name>
</gene>
<dbReference type="PANTHER" id="PTHR42686:SF1">
    <property type="entry name" value="GH17980P-RELATED"/>
    <property type="match status" value="1"/>
</dbReference>
<dbReference type="RefSeq" id="WP_386732531.1">
    <property type="nucleotide sequence ID" value="NZ_JBHSTP010000003.1"/>
</dbReference>
<dbReference type="EMBL" id="JBHSTP010000003">
    <property type="protein sequence ID" value="MFC6357095.1"/>
    <property type="molecule type" value="Genomic_DNA"/>
</dbReference>
<evidence type="ECO:0000313" key="2">
    <source>
        <dbReference type="EMBL" id="MFC6357095.1"/>
    </source>
</evidence>
<dbReference type="InterPro" id="IPR023210">
    <property type="entry name" value="NADP_OxRdtase_dom"/>
</dbReference>
<keyword evidence="3" id="KW-1185">Reference proteome</keyword>
<evidence type="ECO:0000313" key="3">
    <source>
        <dbReference type="Proteomes" id="UP001596306"/>
    </source>
</evidence>
<name>A0ABW1VHY4_9MICO</name>
<dbReference type="PRINTS" id="PR00069">
    <property type="entry name" value="ALDKETRDTASE"/>
</dbReference>
<organism evidence="2 3">
    <name type="scientific">Luethyella okanaganae</name>
    <dbReference type="NCBI Taxonomy" id="69372"/>
    <lineage>
        <taxon>Bacteria</taxon>
        <taxon>Bacillati</taxon>
        <taxon>Actinomycetota</taxon>
        <taxon>Actinomycetes</taxon>
        <taxon>Micrococcales</taxon>
        <taxon>Microbacteriaceae</taxon>
        <taxon>Luethyella</taxon>
    </lineage>
</organism>
<protein>
    <submittedName>
        <fullName evidence="2">Aldo/keto reductase</fullName>
    </submittedName>
</protein>
<proteinExistence type="predicted"/>
<dbReference type="Proteomes" id="UP001596306">
    <property type="component" value="Unassembled WGS sequence"/>
</dbReference>
<evidence type="ECO:0000259" key="1">
    <source>
        <dbReference type="Pfam" id="PF00248"/>
    </source>
</evidence>